<organism evidence="2 3">
    <name type="scientific">Ciona savignyi</name>
    <name type="common">Pacific transparent sea squirt</name>
    <dbReference type="NCBI Taxonomy" id="51511"/>
    <lineage>
        <taxon>Eukaryota</taxon>
        <taxon>Metazoa</taxon>
        <taxon>Chordata</taxon>
        <taxon>Tunicata</taxon>
        <taxon>Ascidiacea</taxon>
        <taxon>Phlebobranchia</taxon>
        <taxon>Cionidae</taxon>
        <taxon>Ciona</taxon>
    </lineage>
</organism>
<dbReference type="Gene3D" id="2.60.40.1470">
    <property type="entry name" value="ApaG domain"/>
    <property type="match status" value="1"/>
</dbReference>
<name>H2Z2Q0_CIOSA</name>
<dbReference type="SUPFAM" id="SSF141255">
    <property type="entry name" value="YccV-like"/>
    <property type="match status" value="1"/>
</dbReference>
<dbReference type="Ensembl" id="ENSCSAVT00000012000.1">
    <property type="protein sequence ID" value="ENSCSAVP00000011862.1"/>
    <property type="gene ID" value="ENSCSAVG00000006962.1"/>
</dbReference>
<dbReference type="PANTHER" id="PTHR14289:SF16">
    <property type="entry name" value="POLYMERASE DELTA-INTERACTING PROTEIN 2"/>
    <property type="match status" value="1"/>
</dbReference>
<dbReference type="Proteomes" id="UP000007875">
    <property type="component" value="Unassembled WGS sequence"/>
</dbReference>
<dbReference type="GO" id="GO:0070987">
    <property type="term" value="P:error-free translesion synthesis"/>
    <property type="evidence" value="ECO:0007669"/>
    <property type="project" value="TreeGrafter"/>
</dbReference>
<evidence type="ECO:0000313" key="2">
    <source>
        <dbReference type="Ensembl" id="ENSCSAVP00000011862.1"/>
    </source>
</evidence>
<evidence type="ECO:0000259" key="1">
    <source>
        <dbReference type="PROSITE" id="PS51087"/>
    </source>
</evidence>
<dbReference type="PANTHER" id="PTHR14289">
    <property type="entry name" value="F-BOX ONLY PROTEIN 3"/>
    <property type="match status" value="1"/>
</dbReference>
<dbReference type="InterPro" id="IPR036767">
    <property type="entry name" value="ApaG_sf"/>
</dbReference>
<dbReference type="STRING" id="51511.ENSCSAVP00000011862"/>
<dbReference type="GO" id="GO:0003677">
    <property type="term" value="F:DNA binding"/>
    <property type="evidence" value="ECO:0007669"/>
    <property type="project" value="InterPro"/>
</dbReference>
<dbReference type="InterPro" id="IPR007474">
    <property type="entry name" value="ApaG_domain"/>
</dbReference>
<keyword evidence="3" id="KW-1185">Reference proteome</keyword>
<sequence>MNSPSLILRTANRRSLLGFPSSALVLFQSNFNESSFLSRLQYRKYVCCMRKSKRALQSNSLSKEIMRKSHSSTKVKLNHIGILEHPKPDVNYAAGQLFLHRVFGYRGVILYPWTAHIYEKSSDTSPLPSKENEEVSIAKSAPINTKTYYQALVDGRDSPHVAVQSEAVTFLTGSQNGDSTQSSLYTIPGIDYVSESDIIPYTSVETVPISHDLFPKFLEPENTTNGTVLRTNETFTSWQKKNHMCLELSKVHIETTENIRVTAIPFFLGAKEGRNSQPTEYWWRYCIRVENLGEVAAHLRERHWRIISNGSVKTVRGRGVIGREPMLNKSQPAFQYSSHVSLQSSSGHMWGIFRLEQEDGKQFDARIPAFALDGKPPANVVPST</sequence>
<dbReference type="SUPFAM" id="SSF110069">
    <property type="entry name" value="ApaG-like"/>
    <property type="match status" value="1"/>
</dbReference>
<dbReference type="Pfam" id="PF08755">
    <property type="entry name" value="YccV-like"/>
    <property type="match status" value="1"/>
</dbReference>
<dbReference type="GO" id="GO:0042645">
    <property type="term" value="C:mitochondrial nucleoid"/>
    <property type="evidence" value="ECO:0007669"/>
    <property type="project" value="TreeGrafter"/>
</dbReference>
<reference evidence="3" key="1">
    <citation type="submission" date="2003-08" db="EMBL/GenBank/DDBJ databases">
        <authorList>
            <person name="Birren B."/>
            <person name="Nusbaum C."/>
            <person name="Abebe A."/>
            <person name="Abouelleil A."/>
            <person name="Adekoya E."/>
            <person name="Ait-zahra M."/>
            <person name="Allen N."/>
            <person name="Allen T."/>
            <person name="An P."/>
            <person name="Anderson M."/>
            <person name="Anderson S."/>
            <person name="Arachchi H."/>
            <person name="Armbruster J."/>
            <person name="Bachantsang P."/>
            <person name="Baldwin J."/>
            <person name="Barry A."/>
            <person name="Bayul T."/>
            <person name="Blitshsteyn B."/>
            <person name="Bloom T."/>
            <person name="Blye J."/>
            <person name="Boguslavskiy L."/>
            <person name="Borowsky M."/>
            <person name="Boukhgalter B."/>
            <person name="Brunache A."/>
            <person name="Butler J."/>
            <person name="Calixte N."/>
            <person name="Calvo S."/>
            <person name="Camarata J."/>
            <person name="Campo K."/>
            <person name="Chang J."/>
            <person name="Cheshatsang Y."/>
            <person name="Citroen M."/>
            <person name="Collymore A."/>
            <person name="Considine T."/>
            <person name="Cook A."/>
            <person name="Cooke P."/>
            <person name="Corum B."/>
            <person name="Cuomo C."/>
            <person name="David R."/>
            <person name="Dawoe T."/>
            <person name="Degray S."/>
            <person name="Dodge S."/>
            <person name="Dooley K."/>
            <person name="Dorje P."/>
            <person name="Dorjee K."/>
            <person name="Dorris L."/>
            <person name="Duffey N."/>
            <person name="Dupes A."/>
            <person name="Elkins T."/>
            <person name="Engels R."/>
            <person name="Erickson J."/>
            <person name="Farina A."/>
            <person name="Faro S."/>
            <person name="Ferreira P."/>
            <person name="Fischer H."/>
            <person name="Fitzgerald M."/>
            <person name="Foley K."/>
            <person name="Gage D."/>
            <person name="Galagan J."/>
            <person name="Gearin G."/>
            <person name="Gnerre S."/>
            <person name="Gnirke A."/>
            <person name="Goyette A."/>
            <person name="Graham J."/>
            <person name="Grandbois E."/>
            <person name="Gyaltsen K."/>
            <person name="Hafez N."/>
            <person name="Hagopian D."/>
            <person name="Hagos B."/>
            <person name="Hall J."/>
            <person name="Hatcher B."/>
            <person name="Heller A."/>
            <person name="Higgins H."/>
            <person name="Honan T."/>
            <person name="Horn A."/>
            <person name="Houde N."/>
            <person name="Hughes L."/>
            <person name="Hulme W."/>
            <person name="Husby E."/>
            <person name="Iliev I."/>
            <person name="Jaffe D."/>
            <person name="Jones C."/>
            <person name="Kamal M."/>
            <person name="Kamat A."/>
            <person name="Kamvysselis M."/>
            <person name="Karlsson E."/>
            <person name="Kells C."/>
            <person name="Kieu A."/>
            <person name="Kisner P."/>
            <person name="Kodira C."/>
            <person name="Kulbokas E."/>
            <person name="Labutti K."/>
            <person name="Lama D."/>
            <person name="Landers T."/>
            <person name="Leger J."/>
            <person name="Levine S."/>
            <person name="Lewis D."/>
            <person name="Lewis T."/>
            <person name="Lindblad-toh K."/>
            <person name="Liu X."/>
            <person name="Lokyitsang T."/>
            <person name="Lokyitsang Y."/>
            <person name="Lucien O."/>
            <person name="Lui A."/>
            <person name="Ma L.J."/>
            <person name="Mabbitt R."/>
            <person name="Macdonald J."/>
            <person name="Maclean C."/>
            <person name="Major J."/>
            <person name="Manning J."/>
            <person name="Marabella R."/>
            <person name="Maru K."/>
            <person name="Matthews C."/>
            <person name="Mauceli E."/>
            <person name="Mccarthy M."/>
            <person name="Mcdonough S."/>
            <person name="Mcghee T."/>
            <person name="Meldrim J."/>
            <person name="Meneus L."/>
            <person name="Mesirov J."/>
            <person name="Mihalev A."/>
            <person name="Mihova T."/>
            <person name="Mikkelsen T."/>
            <person name="Mlenga V."/>
            <person name="Moru K."/>
            <person name="Mozes J."/>
            <person name="Mulrain L."/>
            <person name="Munson G."/>
            <person name="Naylor J."/>
            <person name="Newes C."/>
            <person name="Nguyen C."/>
            <person name="Nguyen N."/>
            <person name="Nguyen T."/>
            <person name="Nicol R."/>
            <person name="Nielsen C."/>
            <person name="Nizzari M."/>
            <person name="Norbu C."/>
            <person name="Norbu N."/>
            <person name="O'donnell P."/>
            <person name="Okoawo O."/>
            <person name="O'leary S."/>
            <person name="Omotosho B."/>
            <person name="O'neill K."/>
            <person name="Osman S."/>
            <person name="Parker S."/>
            <person name="Perrin D."/>
            <person name="Phunkhang P."/>
            <person name="Piqani B."/>
            <person name="Purcell S."/>
            <person name="Rachupka T."/>
            <person name="Ramasamy U."/>
            <person name="Rameau R."/>
            <person name="Ray V."/>
            <person name="Raymond C."/>
            <person name="Retta R."/>
            <person name="Richardson S."/>
            <person name="Rise C."/>
            <person name="Rodriguez J."/>
            <person name="Rogers J."/>
            <person name="Rogov P."/>
            <person name="Rutman M."/>
            <person name="Schupbach R."/>
            <person name="Seaman C."/>
            <person name="Settipalli S."/>
            <person name="Sharpe T."/>
            <person name="Sheridan J."/>
            <person name="Sherpa N."/>
            <person name="Shi J."/>
            <person name="Smirnov S."/>
            <person name="Smith C."/>
            <person name="Sougnez C."/>
            <person name="Spencer B."/>
            <person name="Stalker J."/>
            <person name="Stange-thomann N."/>
            <person name="Stavropoulos S."/>
            <person name="Stetson K."/>
            <person name="Stone C."/>
            <person name="Stone S."/>
            <person name="Stubbs M."/>
            <person name="Talamas J."/>
            <person name="Tchuinga P."/>
            <person name="Tenzing P."/>
            <person name="Tesfaye S."/>
            <person name="Theodore J."/>
            <person name="Thoulutsang Y."/>
            <person name="Topham K."/>
            <person name="Towey S."/>
            <person name="Tsamla T."/>
            <person name="Tsomo N."/>
            <person name="Vallee D."/>
            <person name="Vassiliev H."/>
            <person name="Venkataraman V."/>
            <person name="Vinson J."/>
            <person name="Vo A."/>
            <person name="Wade C."/>
            <person name="Wang S."/>
            <person name="Wangchuk T."/>
            <person name="Wangdi T."/>
            <person name="Whittaker C."/>
            <person name="Wilkinson J."/>
            <person name="Wu Y."/>
            <person name="Wyman D."/>
            <person name="Yadav S."/>
            <person name="Yang S."/>
            <person name="Yang X."/>
            <person name="Yeager S."/>
            <person name="Yee E."/>
            <person name="Young G."/>
            <person name="Zainoun J."/>
            <person name="Zembeck L."/>
            <person name="Zimmer A."/>
            <person name="Zody M."/>
            <person name="Lander E."/>
        </authorList>
    </citation>
    <scope>NUCLEOTIDE SEQUENCE [LARGE SCALE GENOMIC DNA]</scope>
</reference>
<dbReference type="InParanoid" id="H2Z2Q0"/>
<dbReference type="eggNOG" id="KOG4408">
    <property type="taxonomic scope" value="Eukaryota"/>
</dbReference>
<dbReference type="GO" id="GO:0005634">
    <property type="term" value="C:nucleus"/>
    <property type="evidence" value="ECO:0007669"/>
    <property type="project" value="TreeGrafter"/>
</dbReference>
<dbReference type="Pfam" id="PF04379">
    <property type="entry name" value="DUF525"/>
    <property type="match status" value="1"/>
</dbReference>
<reference evidence="2" key="3">
    <citation type="submission" date="2025-09" db="UniProtKB">
        <authorList>
            <consortium name="Ensembl"/>
        </authorList>
    </citation>
    <scope>IDENTIFICATION</scope>
</reference>
<dbReference type="InterPro" id="IPR036623">
    <property type="entry name" value="Hemimethylated_DNA-bd_sf"/>
</dbReference>
<reference evidence="2" key="2">
    <citation type="submission" date="2025-08" db="UniProtKB">
        <authorList>
            <consortium name="Ensembl"/>
        </authorList>
    </citation>
    <scope>IDENTIFICATION</scope>
</reference>
<dbReference type="FunCoup" id="H2Z2Q0">
    <property type="interactions" value="208"/>
</dbReference>
<evidence type="ECO:0000313" key="3">
    <source>
        <dbReference type="Proteomes" id="UP000007875"/>
    </source>
</evidence>
<dbReference type="InterPro" id="IPR011722">
    <property type="entry name" value="Hemimethylated_DNA-bd_dom"/>
</dbReference>
<dbReference type="PROSITE" id="PS51087">
    <property type="entry name" value="APAG"/>
    <property type="match status" value="1"/>
</dbReference>
<dbReference type="GeneTree" id="ENSGT00940000153571"/>
<dbReference type="SMART" id="SM00992">
    <property type="entry name" value="YccV-like"/>
    <property type="match status" value="1"/>
</dbReference>
<proteinExistence type="predicted"/>
<accession>H2Z2Q0</accession>
<feature type="domain" description="ApaG" evidence="1">
    <location>
        <begin position="253"/>
        <end position="379"/>
    </location>
</feature>
<dbReference type="AlphaFoldDB" id="H2Z2Q0"/>
<protein>
    <recommendedName>
        <fullName evidence="1">ApaG domain-containing protein</fullName>
    </recommendedName>
</protein>